<evidence type="ECO:0000313" key="3">
    <source>
        <dbReference type="Proteomes" id="UP000694925"/>
    </source>
</evidence>
<keyword evidence="3" id="KW-1185">Reference proteome</keyword>
<dbReference type="KEGG" id="ccal:108630949"/>
<dbReference type="SMART" id="SM00449">
    <property type="entry name" value="SPRY"/>
    <property type="match status" value="1"/>
</dbReference>
<dbReference type="InterPro" id="IPR043136">
    <property type="entry name" value="B30.2/SPRY_sf"/>
</dbReference>
<dbReference type="GeneID" id="108630949"/>
<feature type="domain" description="B30.2/SPRY" evidence="2">
    <location>
        <begin position="1"/>
        <end position="203"/>
    </location>
</feature>
<dbReference type="RefSeq" id="XP_017890042.1">
    <property type="nucleotide sequence ID" value="XM_018034553.2"/>
</dbReference>
<dbReference type="InterPro" id="IPR003877">
    <property type="entry name" value="SPRY_dom"/>
</dbReference>
<dbReference type="GO" id="GO:0019005">
    <property type="term" value="C:SCF ubiquitin ligase complex"/>
    <property type="evidence" value="ECO:0007669"/>
    <property type="project" value="TreeGrafter"/>
</dbReference>
<dbReference type="InterPro" id="IPR013320">
    <property type="entry name" value="ConA-like_dom_sf"/>
</dbReference>
<organism evidence="3 4">
    <name type="scientific">Ceratina calcarata</name>
    <dbReference type="NCBI Taxonomy" id="156304"/>
    <lineage>
        <taxon>Eukaryota</taxon>
        <taxon>Metazoa</taxon>
        <taxon>Ecdysozoa</taxon>
        <taxon>Arthropoda</taxon>
        <taxon>Hexapoda</taxon>
        <taxon>Insecta</taxon>
        <taxon>Pterygota</taxon>
        <taxon>Neoptera</taxon>
        <taxon>Endopterygota</taxon>
        <taxon>Hymenoptera</taxon>
        <taxon>Apocrita</taxon>
        <taxon>Aculeata</taxon>
        <taxon>Apoidea</taxon>
        <taxon>Anthophila</taxon>
        <taxon>Apidae</taxon>
        <taxon>Ceratina</taxon>
        <taxon>Zadontomerus</taxon>
    </lineage>
</organism>
<protein>
    <submittedName>
        <fullName evidence="4">SPRY domain-containing SOCS box protein 3-like</fullName>
    </submittedName>
</protein>
<dbReference type="InterPro" id="IPR035754">
    <property type="entry name" value="SPRY_SPSB3"/>
</dbReference>
<dbReference type="Pfam" id="PF00622">
    <property type="entry name" value="SPRY"/>
    <property type="match status" value="1"/>
</dbReference>
<dbReference type="InterPro" id="IPR001870">
    <property type="entry name" value="B30.2/SPRY"/>
</dbReference>
<gene>
    <name evidence="4" type="primary">LOC108630949</name>
</gene>
<dbReference type="CDD" id="cd12876">
    <property type="entry name" value="SPRY_SOCS3"/>
    <property type="match status" value="1"/>
</dbReference>
<dbReference type="PANTHER" id="PTHR12245">
    <property type="entry name" value="SPRY DOMAIN CONTAINING SOCS BOX PROTEIN"/>
    <property type="match status" value="1"/>
</dbReference>
<accession>A0AAJ7NDJ6</accession>
<dbReference type="Proteomes" id="UP000694925">
    <property type="component" value="Unplaced"/>
</dbReference>
<dbReference type="PROSITE" id="PS50188">
    <property type="entry name" value="B302_SPRY"/>
    <property type="match status" value="1"/>
</dbReference>
<dbReference type="SUPFAM" id="SSF49899">
    <property type="entry name" value="Concanavalin A-like lectins/glucanases"/>
    <property type="match status" value="1"/>
</dbReference>
<keyword evidence="1" id="KW-0833">Ubl conjugation pathway</keyword>
<reference evidence="4" key="1">
    <citation type="submission" date="2025-08" db="UniProtKB">
        <authorList>
            <consortium name="RefSeq"/>
        </authorList>
    </citation>
    <scope>IDENTIFICATION</scope>
    <source>
        <tissue evidence="4">Whole body</tissue>
    </source>
</reference>
<evidence type="ECO:0000256" key="1">
    <source>
        <dbReference type="ARBA" id="ARBA00022786"/>
    </source>
</evidence>
<name>A0AAJ7NDJ6_9HYME</name>
<dbReference type="PANTHER" id="PTHR12245:SF5">
    <property type="entry name" value="SPRY DOMAIN-CONTAINING SOCS BOX PROTEIN 3"/>
    <property type="match status" value="1"/>
</dbReference>
<evidence type="ECO:0000313" key="4">
    <source>
        <dbReference type="RefSeq" id="XP_017890042.1"/>
    </source>
</evidence>
<dbReference type="Gene3D" id="2.60.120.920">
    <property type="match status" value="1"/>
</dbReference>
<proteinExistence type="predicted"/>
<sequence>MDFQYDPGWLSQYSKFCNCSSENCRCGEENEHEWAWDEENALYTNLSENNLEVEFHNGYSYGTAAVRGTRMLEKGRHHYWEVKMLTFIYGTDVMVGVGTSKVDLNSTKHVFCSFLGLDKESFGYSYKGYIQHGGEKRSYGPCFGQGSLVGVHLDTWRGTLEFFLNRKPLGIAFTGLRDVALYPMVGSTAAQSRMRLTHSCSAPVSLQLDCLSVLKSSHRAYLSAMFPGLRHLTQSIFADILKTDENEDDDEDDDDGGVGGASEKDEFEFQRDYMILDEFDFALVGISRKKKKKRKSGNYAVAKTNITLNGL</sequence>
<dbReference type="InterPro" id="IPR050672">
    <property type="entry name" value="FBXO45-Fsn/SPSB_families"/>
</dbReference>
<dbReference type="AlphaFoldDB" id="A0AAJ7NDJ6"/>
<evidence type="ECO:0000259" key="2">
    <source>
        <dbReference type="PROSITE" id="PS50188"/>
    </source>
</evidence>
<dbReference type="GO" id="GO:0043161">
    <property type="term" value="P:proteasome-mediated ubiquitin-dependent protein catabolic process"/>
    <property type="evidence" value="ECO:0007669"/>
    <property type="project" value="TreeGrafter"/>
</dbReference>